<feature type="region of interest" description="Disordered" evidence="1">
    <location>
        <begin position="24"/>
        <end position="95"/>
    </location>
</feature>
<feature type="compositionally biased region" description="Basic and acidic residues" evidence="1">
    <location>
        <begin position="63"/>
        <end position="86"/>
    </location>
</feature>
<dbReference type="EMBL" id="BLXT01003731">
    <property type="protein sequence ID" value="GFO03841.1"/>
    <property type="molecule type" value="Genomic_DNA"/>
</dbReference>
<keyword evidence="3" id="KW-1185">Reference proteome</keyword>
<dbReference type="AlphaFoldDB" id="A0AAV4AB18"/>
<organism evidence="2 3">
    <name type="scientific">Plakobranchus ocellatus</name>
    <dbReference type="NCBI Taxonomy" id="259542"/>
    <lineage>
        <taxon>Eukaryota</taxon>
        <taxon>Metazoa</taxon>
        <taxon>Spiralia</taxon>
        <taxon>Lophotrochozoa</taxon>
        <taxon>Mollusca</taxon>
        <taxon>Gastropoda</taxon>
        <taxon>Heterobranchia</taxon>
        <taxon>Euthyneura</taxon>
        <taxon>Panpulmonata</taxon>
        <taxon>Sacoglossa</taxon>
        <taxon>Placobranchoidea</taxon>
        <taxon>Plakobranchidae</taxon>
        <taxon>Plakobranchus</taxon>
    </lineage>
</organism>
<accession>A0AAV4AB18</accession>
<comment type="caution">
    <text evidence="2">The sequence shown here is derived from an EMBL/GenBank/DDBJ whole genome shotgun (WGS) entry which is preliminary data.</text>
</comment>
<sequence length="95" mass="11532">MRKCRIFLSLRRFSRNLPCTAENLHKRRNSPKSSDDCDGKLTMSMRILKKGEKEEEEEDAEGEKEKEEEKNKKEEEEKEERRREGEREEDEFNDH</sequence>
<dbReference type="Proteomes" id="UP000735302">
    <property type="component" value="Unassembled WGS sequence"/>
</dbReference>
<evidence type="ECO:0000313" key="3">
    <source>
        <dbReference type="Proteomes" id="UP000735302"/>
    </source>
</evidence>
<proteinExistence type="predicted"/>
<name>A0AAV4AB18_9GAST</name>
<evidence type="ECO:0000313" key="2">
    <source>
        <dbReference type="EMBL" id="GFO03841.1"/>
    </source>
</evidence>
<protein>
    <submittedName>
        <fullName evidence="2">Uncharacterized protein</fullName>
    </submittedName>
</protein>
<reference evidence="2 3" key="1">
    <citation type="journal article" date="2021" name="Elife">
        <title>Chloroplast acquisition without the gene transfer in kleptoplastic sea slugs, Plakobranchus ocellatus.</title>
        <authorList>
            <person name="Maeda T."/>
            <person name="Takahashi S."/>
            <person name="Yoshida T."/>
            <person name="Shimamura S."/>
            <person name="Takaki Y."/>
            <person name="Nagai Y."/>
            <person name="Toyoda A."/>
            <person name="Suzuki Y."/>
            <person name="Arimoto A."/>
            <person name="Ishii H."/>
            <person name="Satoh N."/>
            <person name="Nishiyama T."/>
            <person name="Hasebe M."/>
            <person name="Maruyama T."/>
            <person name="Minagawa J."/>
            <person name="Obokata J."/>
            <person name="Shigenobu S."/>
        </authorList>
    </citation>
    <scope>NUCLEOTIDE SEQUENCE [LARGE SCALE GENOMIC DNA]</scope>
</reference>
<gene>
    <name evidence="2" type="ORF">PoB_003034600</name>
</gene>
<evidence type="ECO:0000256" key="1">
    <source>
        <dbReference type="SAM" id="MobiDB-lite"/>
    </source>
</evidence>